<name>A0ABN0NZT3_TRELE</name>
<dbReference type="EMBL" id="AWVH01000025">
    <property type="protein sequence ID" value="ERJ93493.1"/>
    <property type="molecule type" value="Genomic_DNA"/>
</dbReference>
<feature type="compositionally biased region" description="Basic and acidic residues" evidence="1">
    <location>
        <begin position="326"/>
        <end position="335"/>
    </location>
</feature>
<gene>
    <name evidence="2" type="ORF">HMPREF9193_00963</name>
</gene>
<dbReference type="SUPFAM" id="SSF141571">
    <property type="entry name" value="Pentapeptide repeat-like"/>
    <property type="match status" value="2"/>
</dbReference>
<protein>
    <recommendedName>
        <fullName evidence="4">Pentapeptide repeat protein</fullName>
    </recommendedName>
</protein>
<dbReference type="Proteomes" id="UP000016649">
    <property type="component" value="Unassembled WGS sequence"/>
</dbReference>
<evidence type="ECO:0000313" key="3">
    <source>
        <dbReference type="Proteomes" id="UP000016649"/>
    </source>
</evidence>
<evidence type="ECO:0008006" key="4">
    <source>
        <dbReference type="Google" id="ProtNLM"/>
    </source>
</evidence>
<reference evidence="2 3" key="1">
    <citation type="submission" date="2013-08" db="EMBL/GenBank/DDBJ databases">
        <authorList>
            <person name="Weinstock G."/>
            <person name="Sodergren E."/>
            <person name="Wylie T."/>
            <person name="Fulton L."/>
            <person name="Fulton R."/>
            <person name="Fronick C."/>
            <person name="O'Laughlin M."/>
            <person name="Godfrey J."/>
            <person name="Miner T."/>
            <person name="Herter B."/>
            <person name="Appelbaum E."/>
            <person name="Cordes M."/>
            <person name="Lek S."/>
            <person name="Wollam A."/>
            <person name="Pepin K.H."/>
            <person name="Palsikar V.B."/>
            <person name="Mitreva M."/>
            <person name="Wilson R.K."/>
        </authorList>
    </citation>
    <scope>NUCLEOTIDE SEQUENCE [LARGE SCALE GENOMIC DNA]</scope>
    <source>
        <strain evidence="2 3">ATCC 700332</strain>
    </source>
</reference>
<feature type="compositionally biased region" description="Polar residues" evidence="1">
    <location>
        <begin position="295"/>
        <end position="307"/>
    </location>
</feature>
<feature type="region of interest" description="Disordered" evidence="1">
    <location>
        <begin position="295"/>
        <end position="335"/>
    </location>
</feature>
<evidence type="ECO:0000313" key="2">
    <source>
        <dbReference type="EMBL" id="ERJ93493.1"/>
    </source>
</evidence>
<keyword evidence="3" id="KW-1185">Reference proteome</keyword>
<evidence type="ECO:0000256" key="1">
    <source>
        <dbReference type="SAM" id="MobiDB-lite"/>
    </source>
</evidence>
<comment type="caution">
    <text evidence="2">The sequence shown here is derived from an EMBL/GenBank/DDBJ whole genome shotgun (WGS) entry which is preliminary data.</text>
</comment>
<organism evidence="2 3">
    <name type="scientific">Treponema lecithinolyticum ATCC 700332</name>
    <dbReference type="NCBI Taxonomy" id="1321815"/>
    <lineage>
        <taxon>Bacteria</taxon>
        <taxon>Pseudomonadati</taxon>
        <taxon>Spirochaetota</taxon>
        <taxon>Spirochaetia</taxon>
        <taxon>Spirochaetales</taxon>
        <taxon>Treponemataceae</taxon>
        <taxon>Treponema</taxon>
    </lineage>
</organism>
<accession>A0ABN0NZT3</accession>
<dbReference type="RefSeq" id="WP_021687177.1">
    <property type="nucleotide sequence ID" value="NZ_KI260564.1"/>
</dbReference>
<proteinExistence type="predicted"/>
<sequence>MSFYGSANRIFIENALRSGKITESRISGCNLEGFSAFNALWHKTDIEELHAEHSSFTQIQFDESIFNRAGFKDACFTDCTFDTVQLNGLTLIKSIWKNIFFYAGNIRFCTLVRAGFNRVQMVNSILSDFEAAYADISNCFFLNSTVELTYGKGMNGFSGAKLQHCIFYNCRFSGFPLRGVQLKNCLFFNCYGEIGEMEGEYMINPNITQTRESLVQMDQKQLVDTLALALTEVKEQSSVAGSAKPEFTNFAQAIQYLKNNFDFAELNAFSTEADLVYVNAADRKILLSDTDSMYSQTKERPLSQSIKPLQRGDSKNDEQSEPFENETGRFSRLEF</sequence>
<dbReference type="Gene3D" id="2.160.20.80">
    <property type="entry name" value="E3 ubiquitin-protein ligase SopA"/>
    <property type="match status" value="2"/>
</dbReference>